<keyword evidence="1" id="KW-0732">Signal</keyword>
<evidence type="ECO:0000256" key="1">
    <source>
        <dbReference type="SAM" id="SignalP"/>
    </source>
</evidence>
<evidence type="ECO:0000313" key="3">
    <source>
        <dbReference type="Proteomes" id="UP000195273"/>
    </source>
</evidence>
<dbReference type="AlphaFoldDB" id="A0A1Y0EE31"/>
<accession>A0A1Y0EE31</accession>
<evidence type="ECO:0008006" key="4">
    <source>
        <dbReference type="Google" id="ProtNLM"/>
    </source>
</evidence>
<dbReference type="Proteomes" id="UP000195273">
    <property type="component" value="Chromosome"/>
</dbReference>
<organism evidence="2 3">
    <name type="scientific">Yoonia vestfoldensis</name>
    <dbReference type="NCBI Taxonomy" id="245188"/>
    <lineage>
        <taxon>Bacteria</taxon>
        <taxon>Pseudomonadati</taxon>
        <taxon>Pseudomonadota</taxon>
        <taxon>Alphaproteobacteria</taxon>
        <taxon>Rhodobacterales</taxon>
        <taxon>Paracoccaceae</taxon>
        <taxon>Yoonia</taxon>
    </lineage>
</organism>
<gene>
    <name evidence="2" type="ORF">LOKVESSMR4R_02584</name>
</gene>
<name>A0A1Y0EE31_9RHOB</name>
<keyword evidence="3" id="KW-1185">Reference proteome</keyword>
<dbReference type="KEGG" id="lvs:LOKVESSMR4R_02584"/>
<feature type="chain" id="PRO_5012937170" description="Lipoprotein" evidence="1">
    <location>
        <begin position="17"/>
        <end position="65"/>
    </location>
</feature>
<protein>
    <recommendedName>
        <fullName evidence="4">Lipoprotein</fullName>
    </recommendedName>
</protein>
<evidence type="ECO:0000313" key="2">
    <source>
        <dbReference type="EMBL" id="ARU01886.1"/>
    </source>
</evidence>
<reference evidence="2 3" key="1">
    <citation type="submission" date="2017-05" db="EMBL/GenBank/DDBJ databases">
        <title>Genome Sequence of Loktanella vestfoldensis Strain SMR4r Isolated from a Culture of the Diatom Skeletonema marinoi.</title>
        <authorList>
            <person name="Topel M."/>
            <person name="Pinder M.I.M."/>
            <person name="Johansson O.N."/>
            <person name="Kourtchenko O."/>
            <person name="Godhe A."/>
            <person name="Clarke A.K."/>
        </authorList>
    </citation>
    <scope>NUCLEOTIDE SEQUENCE [LARGE SCALE GENOMIC DNA]</scope>
    <source>
        <strain evidence="2 3">SMR4r</strain>
    </source>
</reference>
<dbReference type="PROSITE" id="PS51257">
    <property type="entry name" value="PROKAR_LIPOPROTEIN"/>
    <property type="match status" value="1"/>
</dbReference>
<sequence length="65" mass="6921">MLRLPALLSVSAALLAGCATDVLFQTDCDWAAPIRPSRADQLTDGTARQILAHNETGAQLCGWQP</sequence>
<dbReference type="EMBL" id="CP021431">
    <property type="protein sequence ID" value="ARU01886.1"/>
    <property type="molecule type" value="Genomic_DNA"/>
</dbReference>
<feature type="signal peptide" evidence="1">
    <location>
        <begin position="1"/>
        <end position="16"/>
    </location>
</feature>
<proteinExistence type="predicted"/>